<feature type="region of interest" description="Disordered" evidence="1">
    <location>
        <begin position="155"/>
        <end position="183"/>
    </location>
</feature>
<dbReference type="AlphaFoldDB" id="A0A3N4KR60"/>
<feature type="compositionally biased region" description="Polar residues" evidence="1">
    <location>
        <begin position="36"/>
        <end position="56"/>
    </location>
</feature>
<gene>
    <name evidence="2" type="ORF">P167DRAFT_544995</name>
</gene>
<dbReference type="OrthoDB" id="10314871at2759"/>
<feature type="region of interest" description="Disordered" evidence="1">
    <location>
        <begin position="102"/>
        <end position="142"/>
    </location>
</feature>
<dbReference type="EMBL" id="ML119125">
    <property type="protein sequence ID" value="RPB12966.1"/>
    <property type="molecule type" value="Genomic_DNA"/>
</dbReference>
<evidence type="ECO:0000256" key="1">
    <source>
        <dbReference type="SAM" id="MobiDB-lite"/>
    </source>
</evidence>
<feature type="region of interest" description="Disordered" evidence="1">
    <location>
        <begin position="36"/>
        <end position="58"/>
    </location>
</feature>
<accession>A0A3N4KR60</accession>
<sequence>MTESPISQMQPVSRVSTISRRLASKVLSMIEKYESLSHSNTRNQPLPHQQSANPASRSAFRRLGKSVLARARLFVENAAAQTTPNRSLGRTVPPRRRFLKFSSKKKKHRATKNGSNGFDHDGTISRNSTLTETGSSITASTPPVARILPSSFFKQLASSNESSTRRKLKSRGQRRKRGISPKIRDLRLDMARKESSFSEITRKLMPPKVSVRDLKERFQEAERAYTHKDLRLEELDGSSRVRLRGNMITNEPGKTTSKQFLRDKLMSGGIDGSFASFAQDQNSGYRDNDSDFFYEAFDKEFVPRNYIYLTSTYQAPCFAASFLRVCANIDGRGLRLSNCESTELMCRDDMNYLNTEYHCMADGSLSNFGYFLLRLESEAGTPDSRSEAESANENVFFTAPMPSTGLDSAQGTKKMYRKTPPPSGFFFHPENTKNETQKVSEENEVDSYAAHHSIAMDIVSPKPMNAVQAAQLRSMVFRYT</sequence>
<feature type="compositionally biased region" description="Polar residues" evidence="1">
    <location>
        <begin position="124"/>
        <end position="141"/>
    </location>
</feature>
<feature type="compositionally biased region" description="Basic residues" evidence="1">
    <location>
        <begin position="102"/>
        <end position="111"/>
    </location>
</feature>
<feature type="compositionally biased region" description="Basic residues" evidence="1">
    <location>
        <begin position="165"/>
        <end position="179"/>
    </location>
</feature>
<name>A0A3N4KR60_9PEZI</name>
<evidence type="ECO:0000313" key="3">
    <source>
        <dbReference type="Proteomes" id="UP000277580"/>
    </source>
</evidence>
<dbReference type="Proteomes" id="UP000277580">
    <property type="component" value="Unassembled WGS sequence"/>
</dbReference>
<dbReference type="InParanoid" id="A0A3N4KR60"/>
<keyword evidence="3" id="KW-1185">Reference proteome</keyword>
<organism evidence="2 3">
    <name type="scientific">Morchella conica CCBAS932</name>
    <dbReference type="NCBI Taxonomy" id="1392247"/>
    <lineage>
        <taxon>Eukaryota</taxon>
        <taxon>Fungi</taxon>
        <taxon>Dikarya</taxon>
        <taxon>Ascomycota</taxon>
        <taxon>Pezizomycotina</taxon>
        <taxon>Pezizomycetes</taxon>
        <taxon>Pezizales</taxon>
        <taxon>Morchellaceae</taxon>
        <taxon>Morchella</taxon>
    </lineage>
</organism>
<reference evidence="2 3" key="1">
    <citation type="journal article" date="2018" name="Nat. Ecol. Evol.">
        <title>Pezizomycetes genomes reveal the molecular basis of ectomycorrhizal truffle lifestyle.</title>
        <authorList>
            <person name="Murat C."/>
            <person name="Payen T."/>
            <person name="Noel B."/>
            <person name="Kuo A."/>
            <person name="Morin E."/>
            <person name="Chen J."/>
            <person name="Kohler A."/>
            <person name="Krizsan K."/>
            <person name="Balestrini R."/>
            <person name="Da Silva C."/>
            <person name="Montanini B."/>
            <person name="Hainaut M."/>
            <person name="Levati E."/>
            <person name="Barry K.W."/>
            <person name="Belfiori B."/>
            <person name="Cichocki N."/>
            <person name="Clum A."/>
            <person name="Dockter R.B."/>
            <person name="Fauchery L."/>
            <person name="Guy J."/>
            <person name="Iotti M."/>
            <person name="Le Tacon F."/>
            <person name="Lindquist E.A."/>
            <person name="Lipzen A."/>
            <person name="Malagnac F."/>
            <person name="Mello A."/>
            <person name="Molinier V."/>
            <person name="Miyauchi S."/>
            <person name="Poulain J."/>
            <person name="Riccioni C."/>
            <person name="Rubini A."/>
            <person name="Sitrit Y."/>
            <person name="Splivallo R."/>
            <person name="Traeger S."/>
            <person name="Wang M."/>
            <person name="Zifcakova L."/>
            <person name="Wipf D."/>
            <person name="Zambonelli A."/>
            <person name="Paolocci F."/>
            <person name="Nowrousian M."/>
            <person name="Ottonello S."/>
            <person name="Baldrian P."/>
            <person name="Spatafora J.W."/>
            <person name="Henrissat B."/>
            <person name="Nagy L.G."/>
            <person name="Aury J.M."/>
            <person name="Wincker P."/>
            <person name="Grigoriev I.V."/>
            <person name="Bonfante P."/>
            <person name="Martin F.M."/>
        </authorList>
    </citation>
    <scope>NUCLEOTIDE SEQUENCE [LARGE SCALE GENOMIC DNA]</scope>
    <source>
        <strain evidence="2 3">CCBAS932</strain>
    </source>
</reference>
<proteinExistence type="predicted"/>
<protein>
    <submittedName>
        <fullName evidence="2">Uncharacterized protein</fullName>
    </submittedName>
</protein>
<evidence type="ECO:0000313" key="2">
    <source>
        <dbReference type="EMBL" id="RPB12966.1"/>
    </source>
</evidence>